<reference evidence="1 2" key="1">
    <citation type="submission" date="2020-08" db="EMBL/GenBank/DDBJ databases">
        <title>Genomic Encyclopedia of Type Strains, Phase IV (KMG-IV): sequencing the most valuable type-strain genomes for metagenomic binning, comparative biology and taxonomic classification.</title>
        <authorList>
            <person name="Goeker M."/>
        </authorList>
    </citation>
    <scope>NUCLEOTIDE SEQUENCE [LARGE SCALE GENOMIC DNA]</scope>
    <source>
        <strain evidence="1 2">DSM 22198</strain>
    </source>
</reference>
<keyword evidence="2" id="KW-1185">Reference proteome</keyword>
<dbReference type="EMBL" id="JACIIZ010000008">
    <property type="protein sequence ID" value="MBB6252699.1"/>
    <property type="molecule type" value="Genomic_DNA"/>
</dbReference>
<comment type="caution">
    <text evidence="1">The sequence shown here is derived from an EMBL/GenBank/DDBJ whole genome shotgun (WGS) entry which is preliminary data.</text>
</comment>
<protein>
    <submittedName>
        <fullName evidence="1">Putative DCC family thiol-disulfide oxidoreductase YuxK</fullName>
    </submittedName>
</protein>
<accession>A0A7X0B1W5</accession>
<dbReference type="InterPro" id="IPR007263">
    <property type="entry name" value="DCC1-like"/>
</dbReference>
<gene>
    <name evidence="1" type="ORF">FHS74_003259</name>
</gene>
<dbReference type="Pfam" id="PF04134">
    <property type="entry name" value="DCC1-like"/>
    <property type="match status" value="1"/>
</dbReference>
<dbReference type="InterPro" id="IPR052927">
    <property type="entry name" value="DCC_oxidoreductase"/>
</dbReference>
<dbReference type="PANTHER" id="PTHR33639:SF2">
    <property type="entry name" value="DUF393 DOMAIN-CONTAINING PROTEIN"/>
    <property type="match status" value="1"/>
</dbReference>
<proteinExistence type="predicted"/>
<name>A0A7X0B1W5_9PROT</name>
<dbReference type="GO" id="GO:0015035">
    <property type="term" value="F:protein-disulfide reductase activity"/>
    <property type="evidence" value="ECO:0007669"/>
    <property type="project" value="InterPro"/>
</dbReference>
<dbReference type="Proteomes" id="UP000539175">
    <property type="component" value="Unassembled WGS sequence"/>
</dbReference>
<sequence>MLRHDRVGAFRLMAAQTPLGAALYRHYGLDPVDYQTNIVLEDGRARLKSDSSIRVFELLGFPWSLMTVGRLLPRPLRDALYRVIARNRLRWFGRQDVCYVPSPEERDRFIT</sequence>
<dbReference type="AlphaFoldDB" id="A0A7X0B1W5"/>
<evidence type="ECO:0000313" key="1">
    <source>
        <dbReference type="EMBL" id="MBB6252699.1"/>
    </source>
</evidence>
<evidence type="ECO:0000313" key="2">
    <source>
        <dbReference type="Proteomes" id="UP000539175"/>
    </source>
</evidence>
<organism evidence="1 2">
    <name type="scientific">Nitrospirillum iridis</name>
    <dbReference type="NCBI Taxonomy" id="765888"/>
    <lineage>
        <taxon>Bacteria</taxon>
        <taxon>Pseudomonadati</taxon>
        <taxon>Pseudomonadota</taxon>
        <taxon>Alphaproteobacteria</taxon>
        <taxon>Rhodospirillales</taxon>
        <taxon>Azospirillaceae</taxon>
        <taxon>Nitrospirillum</taxon>
    </lineage>
</organism>
<dbReference type="PANTHER" id="PTHR33639">
    <property type="entry name" value="THIOL-DISULFIDE OXIDOREDUCTASE DCC"/>
    <property type="match status" value="1"/>
</dbReference>